<organism evidence="1">
    <name type="scientific">freshwater metagenome</name>
    <dbReference type="NCBI Taxonomy" id="449393"/>
    <lineage>
        <taxon>unclassified sequences</taxon>
        <taxon>metagenomes</taxon>
        <taxon>ecological metagenomes</taxon>
    </lineage>
</organism>
<dbReference type="EMBL" id="CAFBRV010000044">
    <property type="protein sequence ID" value="CAB5112399.1"/>
    <property type="molecule type" value="Genomic_DNA"/>
</dbReference>
<name>A0A6J7VQB2_9ZZZZ</name>
<sequence length="95" mass="9820">MPIINSPSVILIVSIAPDAARTPHLILAASNAGPAGAAVAKIFSPSPRTISQLVPTSINKRNRLSRSIPDARAPAMISPPTYAPNDGKIIAFARG</sequence>
<accession>A0A6J7VQB2</accession>
<protein>
    <submittedName>
        <fullName evidence="1">Unannotated protein</fullName>
    </submittedName>
</protein>
<reference evidence="1" key="1">
    <citation type="submission" date="2020-05" db="EMBL/GenBank/DDBJ databases">
        <authorList>
            <person name="Chiriac C."/>
            <person name="Salcher M."/>
            <person name="Ghai R."/>
            <person name="Kavagutti S V."/>
        </authorList>
    </citation>
    <scope>NUCLEOTIDE SEQUENCE</scope>
</reference>
<evidence type="ECO:0000313" key="1">
    <source>
        <dbReference type="EMBL" id="CAB5112399.1"/>
    </source>
</evidence>
<dbReference type="AlphaFoldDB" id="A0A6J7VQB2"/>
<gene>
    <name evidence="1" type="ORF">UFOPK4410_00599</name>
</gene>
<proteinExistence type="predicted"/>